<dbReference type="Proteomes" id="UP001153365">
    <property type="component" value="Unassembled WGS sequence"/>
</dbReference>
<evidence type="ECO:0000313" key="3">
    <source>
        <dbReference type="EMBL" id="CAH7675022.1"/>
    </source>
</evidence>
<reference evidence="2" key="1">
    <citation type="submission" date="2015-07" db="EMBL/GenBank/DDBJ databases">
        <title>Elucidating the P. pachyrhizi secretome and potential effectors.</title>
        <authorList>
            <person name="de Carvalho M.C.C.G."/>
            <person name="Nascimento L.C."/>
            <person name="Darben L.M."/>
            <person name="Polizel-Podanosqui A.M."/>
            <person name="Lopes-Caitar V.S."/>
            <person name="Rocha C.S."/>
            <person name="Qi M."/>
            <person name="Carazolle M."/>
            <person name="Kuwahara M.K."/>
            <person name="Pereira G.A.G."/>
            <person name="Abdelnoor R.V."/>
            <person name="Whitham S.A."/>
            <person name="Marcelino-Guimaraes F.C."/>
        </authorList>
    </citation>
    <scope>NUCLEOTIDE SEQUENCE</scope>
</reference>
<dbReference type="EMBL" id="CALTRL010002208">
    <property type="protein sequence ID" value="CAH7675022.1"/>
    <property type="molecule type" value="Genomic_DNA"/>
</dbReference>
<proteinExistence type="evidence at transcript level"/>
<dbReference type="EMBL" id="KT247114">
    <property type="protein sequence ID" value="ALL41203.1"/>
    <property type="molecule type" value="mRNA"/>
</dbReference>
<evidence type="ECO:0000313" key="4">
    <source>
        <dbReference type="Proteomes" id="UP001153365"/>
    </source>
</evidence>
<keyword evidence="1" id="KW-0732">Signal</keyword>
<protein>
    <submittedName>
        <fullName evidence="3">Expressed protein</fullName>
    </submittedName>
</protein>
<feature type="chain" id="PRO_5044546716" evidence="1">
    <location>
        <begin position="23"/>
        <end position="126"/>
    </location>
</feature>
<keyword evidence="4" id="KW-1185">Reference proteome</keyword>
<evidence type="ECO:0000313" key="2">
    <source>
        <dbReference type="EMBL" id="ALL41203.1"/>
    </source>
</evidence>
<feature type="signal peptide" evidence="1">
    <location>
        <begin position="1"/>
        <end position="22"/>
    </location>
</feature>
<reference evidence="3" key="2">
    <citation type="submission" date="2022-06" db="EMBL/GenBank/DDBJ databases">
        <authorList>
            <consortium name="SYNGENTA / RWTH Aachen University"/>
        </authorList>
    </citation>
    <scope>NUCLEOTIDE SEQUENCE</scope>
</reference>
<evidence type="ECO:0000256" key="1">
    <source>
        <dbReference type="SAM" id="SignalP"/>
    </source>
</evidence>
<organism evidence="2">
    <name type="scientific">Phakopsora pachyrhizi</name>
    <name type="common">Asian soybean rust disease fungus</name>
    <dbReference type="NCBI Taxonomy" id="170000"/>
    <lineage>
        <taxon>Eukaryota</taxon>
        <taxon>Fungi</taxon>
        <taxon>Dikarya</taxon>
        <taxon>Basidiomycota</taxon>
        <taxon>Pucciniomycotina</taxon>
        <taxon>Pucciniomycetes</taxon>
        <taxon>Pucciniales</taxon>
        <taxon>Phakopsoraceae</taxon>
        <taxon>Phakopsora</taxon>
    </lineage>
</organism>
<dbReference type="AlphaFoldDB" id="A0A0S1MJW2"/>
<accession>A0A0S1MJW2</accession>
<sequence>MSFAKQVLLSICFFAVFSKINALTVAQPSVRCLGDTNPAAIKAEDCDNAMSQFSVDSNGYIQYDPQGEKRDFGSCRIQIQSTSAASNLATINPEVLKIYISTGLTSCNGGTSAIEPQGLVVNVIKL</sequence>
<gene>
    <name evidence="3" type="ORF">PPACK8108_LOCUS9985</name>
</gene>
<name>A0A0S1MJW2_PHAPC</name>